<accession>A0A8A1M1B8</accession>
<sequence>MHDRWKVNRNNSQSLNVRDFHHPSRNVEAAMPASMPGSQNKLNLSRGATARGRSHGHSDHKSQGFLPRQRRHLKLMMFVLSPAFDSTLFFSCTALPVMATPPQDRHAEYVDKERREEFLNWLSKASFVQRYDNIYHCDDTGLANHVRYLLENVYDEVLIHESQFRK</sequence>
<dbReference type="EMBL" id="CP069110">
    <property type="protein sequence ID" value="QSS60256.1"/>
    <property type="molecule type" value="Genomic_DNA"/>
</dbReference>
<evidence type="ECO:0000313" key="3">
    <source>
        <dbReference type="EMBL" id="QSS60256.1"/>
    </source>
</evidence>
<dbReference type="VEuPathDB" id="FungiDB:I7I51_05053"/>
<protein>
    <submittedName>
        <fullName evidence="3">Uncharacterized protein</fullName>
    </submittedName>
</protein>
<feature type="transmembrane region" description="Helical" evidence="2">
    <location>
        <begin position="75"/>
        <end position="99"/>
    </location>
</feature>
<dbReference type="AlphaFoldDB" id="A0A8A1M1B8"/>
<reference evidence="3" key="1">
    <citation type="submission" date="2021-01" db="EMBL/GenBank/DDBJ databases">
        <title>Chromosome-level genome assembly of a human fungal pathogen reveals clustering of transcriptionally co-regulated genes.</title>
        <authorList>
            <person name="Voorhies M."/>
            <person name="Cohen S."/>
            <person name="Shea T.P."/>
            <person name="Petrus S."/>
            <person name="Munoz J.F."/>
            <person name="Poplawski S."/>
            <person name="Goldman W.E."/>
            <person name="Michael T."/>
            <person name="Cuomo C.A."/>
            <person name="Sil A."/>
            <person name="Beyhan S."/>
        </authorList>
    </citation>
    <scope>NUCLEOTIDE SEQUENCE</scope>
    <source>
        <strain evidence="3">WU24</strain>
    </source>
</reference>
<evidence type="ECO:0000256" key="1">
    <source>
        <dbReference type="SAM" id="MobiDB-lite"/>
    </source>
</evidence>
<gene>
    <name evidence="3" type="ORF">I7I51_05053</name>
</gene>
<keyword evidence="2" id="KW-0812">Transmembrane</keyword>
<keyword evidence="2" id="KW-0472">Membrane</keyword>
<evidence type="ECO:0000313" key="4">
    <source>
        <dbReference type="Proteomes" id="UP000663671"/>
    </source>
</evidence>
<dbReference type="Proteomes" id="UP000663671">
    <property type="component" value="Chromosome 4"/>
</dbReference>
<keyword evidence="2" id="KW-1133">Transmembrane helix</keyword>
<feature type="region of interest" description="Disordered" evidence="1">
    <location>
        <begin position="29"/>
        <end position="66"/>
    </location>
</feature>
<name>A0A8A1M1B8_AJECA</name>
<proteinExistence type="predicted"/>
<organism evidence="3 4">
    <name type="scientific">Ajellomyces capsulatus</name>
    <name type="common">Darling's disease fungus</name>
    <name type="synonym">Histoplasma capsulatum</name>
    <dbReference type="NCBI Taxonomy" id="5037"/>
    <lineage>
        <taxon>Eukaryota</taxon>
        <taxon>Fungi</taxon>
        <taxon>Dikarya</taxon>
        <taxon>Ascomycota</taxon>
        <taxon>Pezizomycotina</taxon>
        <taxon>Eurotiomycetes</taxon>
        <taxon>Eurotiomycetidae</taxon>
        <taxon>Onygenales</taxon>
        <taxon>Ajellomycetaceae</taxon>
        <taxon>Histoplasma</taxon>
    </lineage>
</organism>
<evidence type="ECO:0000256" key="2">
    <source>
        <dbReference type="SAM" id="Phobius"/>
    </source>
</evidence>